<dbReference type="FunFam" id="3.30.2350.10:FF:000006">
    <property type="entry name" value="Pseudouridine synthase"/>
    <property type="match status" value="1"/>
</dbReference>
<dbReference type="CDD" id="cd02869">
    <property type="entry name" value="PseudoU_synth_RluA_like"/>
    <property type="match status" value="1"/>
</dbReference>
<dbReference type="GO" id="GO:0160140">
    <property type="term" value="F:23S rRNA pseudouridine(1911/1915/1917) synthase activity"/>
    <property type="evidence" value="ECO:0007669"/>
    <property type="project" value="UniProtKB-EC"/>
</dbReference>
<evidence type="ECO:0000259" key="9">
    <source>
        <dbReference type="SMART" id="SM00363"/>
    </source>
</evidence>
<keyword evidence="10" id="KW-0456">Lyase</keyword>
<dbReference type="STRING" id="267850.ADINL_1819"/>
<dbReference type="RefSeq" id="WP_036546729.1">
    <property type="nucleotide sequence ID" value="NZ_JBKBNO010000007.1"/>
</dbReference>
<evidence type="ECO:0000256" key="6">
    <source>
        <dbReference type="PIRSR" id="PIRSR606225-1"/>
    </source>
</evidence>
<proteinExistence type="inferred from homology"/>
<dbReference type="InterPro" id="IPR006145">
    <property type="entry name" value="PsdUridine_synth_RsuA/RluA"/>
</dbReference>
<comment type="caution">
    <text evidence="10">The sequence shown here is derived from an EMBL/GenBank/DDBJ whole genome shotgun (WGS) entry which is preliminary data.</text>
</comment>
<sequence>MSEQVELQASVPADMYGLRLDQAVSQLFPDYSRSRLQSWIKDGALRVNGEARRPRDKLNGGEEITVSVEIPAIERHEAQSIPLDIVYEDEDILILNKPAGLVVHPAAGHADGTLLNALLHHSPAIAHVPRAGIVHRLDRDTTGLMVVAKTIQAQTDLVAQLQDRSMGREYEAIVQGVMTGGGCVDEPMGRHSKHRQKMAVVGVGKEAITHYRVLEKFRAHTHIRLKLETGRTHQIRVHMAHINYPLIGDPLYGGRFRLPKGCSEALQENLKQLRRQALHAKKLELWHPRTGQLMSWEIDLPDDFESLRQLLKQDAEQHDYEL</sequence>
<keyword evidence="2 7" id="KW-0694">RNA-binding</keyword>
<evidence type="ECO:0000256" key="8">
    <source>
        <dbReference type="RuleBase" id="RU362028"/>
    </source>
</evidence>
<evidence type="ECO:0000313" key="10">
    <source>
        <dbReference type="EMBL" id="KDE39779.1"/>
    </source>
</evidence>
<evidence type="ECO:0000256" key="7">
    <source>
        <dbReference type="PROSITE-ProRule" id="PRU00182"/>
    </source>
</evidence>
<keyword evidence="11" id="KW-1185">Reference proteome</keyword>
<dbReference type="InterPro" id="IPR036986">
    <property type="entry name" value="S4_RNA-bd_sf"/>
</dbReference>
<dbReference type="SUPFAM" id="SSF55174">
    <property type="entry name" value="Alpha-L RNA-binding motif"/>
    <property type="match status" value="1"/>
</dbReference>
<evidence type="ECO:0000313" key="11">
    <source>
        <dbReference type="Proteomes" id="UP000027318"/>
    </source>
</evidence>
<evidence type="ECO:0000256" key="3">
    <source>
        <dbReference type="ARBA" id="ARBA00023235"/>
    </source>
</evidence>
<dbReference type="PANTHER" id="PTHR21600:SF44">
    <property type="entry name" value="RIBOSOMAL LARGE SUBUNIT PSEUDOURIDINE SYNTHASE D"/>
    <property type="match status" value="1"/>
</dbReference>
<dbReference type="GO" id="GO:0016829">
    <property type="term" value="F:lyase activity"/>
    <property type="evidence" value="ECO:0007669"/>
    <property type="project" value="UniProtKB-KW"/>
</dbReference>
<comment type="similarity">
    <text evidence="1 8">Belongs to the pseudouridine synthase RluA family.</text>
</comment>
<comment type="catalytic activity">
    <reaction evidence="8">
        <text>a uridine in RNA = a pseudouridine in RNA</text>
        <dbReference type="Rhea" id="RHEA:48348"/>
        <dbReference type="Rhea" id="RHEA-COMP:12068"/>
        <dbReference type="Rhea" id="RHEA-COMP:12069"/>
        <dbReference type="ChEBI" id="CHEBI:65314"/>
        <dbReference type="ChEBI" id="CHEBI:65315"/>
    </reaction>
</comment>
<evidence type="ECO:0000256" key="5">
    <source>
        <dbReference type="ARBA" id="ARBA00056072"/>
    </source>
</evidence>
<feature type="domain" description="RNA-binding S4" evidence="9">
    <location>
        <begin position="18"/>
        <end position="79"/>
    </location>
</feature>
<reference evidence="10 11" key="1">
    <citation type="journal article" date="2005" name="Int. J. Syst. Evol. Microbiol.">
        <title>Nitrincola lacisaponensis gen. nov., sp. nov., a novel alkaliphilic bacterium isolated from an alkaline, saline lake.</title>
        <authorList>
            <person name="Dimitriu P.A."/>
            <person name="Shukla S.K."/>
            <person name="Conradt J."/>
            <person name="Marquez M.C."/>
            <person name="Ventosa A."/>
            <person name="Maglia A."/>
            <person name="Peyton B.M."/>
            <person name="Pinkart H.C."/>
            <person name="Mormile M.R."/>
        </authorList>
    </citation>
    <scope>NUCLEOTIDE SEQUENCE [LARGE SCALE GENOMIC DNA]</scope>
    <source>
        <strain evidence="10 11">4CA</strain>
    </source>
</reference>
<dbReference type="SMART" id="SM00363">
    <property type="entry name" value="S4"/>
    <property type="match status" value="1"/>
</dbReference>
<organism evidence="10 11">
    <name type="scientific">Nitrincola lacisaponensis</name>
    <dbReference type="NCBI Taxonomy" id="267850"/>
    <lineage>
        <taxon>Bacteria</taxon>
        <taxon>Pseudomonadati</taxon>
        <taxon>Pseudomonadota</taxon>
        <taxon>Gammaproteobacteria</taxon>
        <taxon>Oceanospirillales</taxon>
        <taxon>Oceanospirillaceae</taxon>
        <taxon>Nitrincola</taxon>
    </lineage>
</organism>
<comment type="catalytic activity">
    <reaction evidence="4">
        <text>uridine(1911/1915/1917) in 23S rRNA = pseudouridine(1911/1915/1917) in 23S rRNA</text>
        <dbReference type="Rhea" id="RHEA:42524"/>
        <dbReference type="Rhea" id="RHEA-COMP:10097"/>
        <dbReference type="Rhea" id="RHEA-COMP:10098"/>
        <dbReference type="ChEBI" id="CHEBI:65314"/>
        <dbReference type="ChEBI" id="CHEBI:65315"/>
        <dbReference type="EC" id="5.4.99.23"/>
    </reaction>
</comment>
<evidence type="ECO:0000256" key="4">
    <source>
        <dbReference type="ARBA" id="ARBA00036882"/>
    </source>
</evidence>
<dbReference type="PATRIC" id="fig|267850.7.peg.1789"/>
<dbReference type="NCBIfam" id="TIGR00005">
    <property type="entry name" value="rluA_subfam"/>
    <property type="match status" value="1"/>
</dbReference>
<dbReference type="GO" id="GO:0000455">
    <property type="term" value="P:enzyme-directed rRNA pseudouridine synthesis"/>
    <property type="evidence" value="ECO:0007669"/>
    <property type="project" value="UniProtKB-ARBA"/>
</dbReference>
<dbReference type="AlphaFoldDB" id="A0A063Y271"/>
<dbReference type="PANTHER" id="PTHR21600">
    <property type="entry name" value="MITOCHONDRIAL RNA PSEUDOURIDINE SYNTHASE"/>
    <property type="match status" value="1"/>
</dbReference>
<protein>
    <recommendedName>
        <fullName evidence="8">Pseudouridine synthase</fullName>
        <ecNumber evidence="8">5.4.99.-</ecNumber>
    </recommendedName>
</protein>
<evidence type="ECO:0000256" key="2">
    <source>
        <dbReference type="ARBA" id="ARBA00022884"/>
    </source>
</evidence>
<dbReference type="InterPro" id="IPR006224">
    <property type="entry name" value="PsdUridine_synth_RluA-like_CS"/>
</dbReference>
<dbReference type="InterPro" id="IPR050188">
    <property type="entry name" value="RluA_PseudoU_synthase"/>
</dbReference>
<accession>A0A063Y271</accession>
<dbReference type="EMBL" id="JMSZ01000024">
    <property type="protein sequence ID" value="KDE39779.1"/>
    <property type="molecule type" value="Genomic_DNA"/>
</dbReference>
<dbReference type="OrthoDB" id="9807829at2"/>
<dbReference type="GO" id="GO:0003723">
    <property type="term" value="F:RNA binding"/>
    <property type="evidence" value="ECO:0007669"/>
    <property type="project" value="UniProtKB-KW"/>
</dbReference>
<dbReference type="Gene3D" id="3.10.290.10">
    <property type="entry name" value="RNA-binding S4 domain"/>
    <property type="match status" value="1"/>
</dbReference>
<dbReference type="Pfam" id="PF00849">
    <property type="entry name" value="PseudoU_synth_2"/>
    <property type="match status" value="1"/>
</dbReference>
<dbReference type="InterPro" id="IPR006225">
    <property type="entry name" value="PsdUridine_synth_RluC/D"/>
</dbReference>
<dbReference type="SUPFAM" id="SSF55120">
    <property type="entry name" value="Pseudouridine synthase"/>
    <property type="match status" value="1"/>
</dbReference>
<dbReference type="InterPro" id="IPR002942">
    <property type="entry name" value="S4_RNA-bd"/>
</dbReference>
<keyword evidence="3 8" id="KW-0413">Isomerase</keyword>
<gene>
    <name evidence="10" type="ORF">ADINL_1819</name>
</gene>
<comment type="function">
    <text evidence="5">Responsible for synthesis of pseudouridine from uracil at positions 1911, 1915 and 1917 in 23S ribosomal RNA.</text>
</comment>
<dbReference type="Gene3D" id="3.30.2350.10">
    <property type="entry name" value="Pseudouridine synthase"/>
    <property type="match status" value="1"/>
</dbReference>
<dbReference type="InterPro" id="IPR020103">
    <property type="entry name" value="PsdUridine_synth_cat_dom_sf"/>
</dbReference>
<dbReference type="EC" id="5.4.99.-" evidence="8"/>
<dbReference type="NCBIfam" id="NF008385">
    <property type="entry name" value="PRK11180.1"/>
    <property type="match status" value="1"/>
</dbReference>
<dbReference type="PROSITE" id="PS50889">
    <property type="entry name" value="S4"/>
    <property type="match status" value="1"/>
</dbReference>
<feature type="active site" evidence="6">
    <location>
        <position position="138"/>
    </location>
</feature>
<dbReference type="PROSITE" id="PS01129">
    <property type="entry name" value="PSI_RLU"/>
    <property type="match status" value="1"/>
</dbReference>
<dbReference type="Proteomes" id="UP000027318">
    <property type="component" value="Unassembled WGS sequence"/>
</dbReference>
<dbReference type="Pfam" id="PF01479">
    <property type="entry name" value="S4"/>
    <property type="match status" value="1"/>
</dbReference>
<dbReference type="CDD" id="cd00165">
    <property type="entry name" value="S4"/>
    <property type="match status" value="1"/>
</dbReference>
<evidence type="ECO:0000256" key="1">
    <source>
        <dbReference type="ARBA" id="ARBA00010876"/>
    </source>
</evidence>
<name>A0A063Y271_9GAMM</name>